<evidence type="ECO:0000313" key="2">
    <source>
        <dbReference type="EMBL" id="MBB6486853.1"/>
    </source>
</evidence>
<dbReference type="GO" id="GO:0006032">
    <property type="term" value="P:chitin catabolic process"/>
    <property type="evidence" value="ECO:0007669"/>
    <property type="project" value="InterPro"/>
</dbReference>
<dbReference type="SUPFAM" id="SSF53955">
    <property type="entry name" value="Lysozyme-like"/>
    <property type="match status" value="1"/>
</dbReference>
<dbReference type="GO" id="GO:0004568">
    <property type="term" value="F:chitinase activity"/>
    <property type="evidence" value="ECO:0007669"/>
    <property type="project" value="InterPro"/>
</dbReference>
<sequence>MSLFNQSFVDHVTADLPILRGQTQIAGIKAIIDGFEGQLPGADVRWLAYMLATALHETAAKMEPVREAFWNSEEWRKAHLPYFPYYGRGYVQLTHKENYKRAGDDVGADFVTYPDLALRPDYAAHVMCIGMKEGWFRADSDGRHTLGRYFSERVDDPVGARKIINGKEKKIVAGKKTTVAAIIAGYYSIFLSGLQSKSSSQIAAVQMVSDQSAAPFLAASLDLVSNRFDNERTALLALAEPLSLSEPMTHMVDVRDTRFPASHPRFWGVIDFRQRSDQKRFHIFDIEAKSVNSYLCAHGKGSDLENTGFATSFSNEDGSNMSSLGVYQCAETYIGEHGYSMKLDGLEPTNNLARHRVIVVHSADYVSDDFAQRNRRVGRSLGCPAVDAAFSEEIINCLKMGSFLIAWTKA</sequence>
<dbReference type="InterPro" id="IPR000726">
    <property type="entry name" value="Glyco_hydro_19_cat"/>
</dbReference>
<evidence type="ECO:0000259" key="1">
    <source>
        <dbReference type="Pfam" id="PF00182"/>
    </source>
</evidence>
<dbReference type="PANTHER" id="PTHR38477:SF1">
    <property type="entry name" value="MUREIN L,D-TRANSPEPTIDASE CATALYTIC DOMAIN FAMILY PROTEIN"/>
    <property type="match status" value="1"/>
</dbReference>
<gene>
    <name evidence="2" type="ORF">GGD46_004152</name>
</gene>
<dbReference type="Proteomes" id="UP000565576">
    <property type="component" value="Unassembled WGS sequence"/>
</dbReference>
<dbReference type="Gene3D" id="1.10.530.10">
    <property type="match status" value="1"/>
</dbReference>
<dbReference type="InterPro" id="IPR032676">
    <property type="entry name" value="YkuD_2"/>
</dbReference>
<organism evidence="2 3">
    <name type="scientific">Rhizobium lusitanum</name>
    <dbReference type="NCBI Taxonomy" id="293958"/>
    <lineage>
        <taxon>Bacteria</taxon>
        <taxon>Pseudomonadati</taxon>
        <taxon>Pseudomonadota</taxon>
        <taxon>Alphaproteobacteria</taxon>
        <taxon>Hyphomicrobiales</taxon>
        <taxon>Rhizobiaceae</taxon>
        <taxon>Rhizobium/Agrobacterium group</taxon>
        <taxon>Rhizobium</taxon>
    </lineage>
</organism>
<name>A0A7X0IUA2_9HYPH</name>
<accession>A0A7X0IUA2</accession>
<dbReference type="RefSeq" id="WP_184707187.1">
    <property type="nucleotide sequence ID" value="NZ_JACHBG010000010.1"/>
</dbReference>
<comment type="caution">
    <text evidence="2">The sequence shown here is derived from an EMBL/GenBank/DDBJ whole genome shotgun (WGS) entry which is preliminary data.</text>
</comment>
<dbReference type="AlphaFoldDB" id="A0A7X0IUA2"/>
<dbReference type="Pfam" id="PF00182">
    <property type="entry name" value="Glyco_hydro_19"/>
    <property type="match status" value="1"/>
</dbReference>
<proteinExistence type="predicted"/>
<dbReference type="Pfam" id="PF13645">
    <property type="entry name" value="YkuD_2"/>
    <property type="match status" value="1"/>
</dbReference>
<protein>
    <recommendedName>
        <fullName evidence="1">Glycoside hydrolase family 19 catalytic domain-containing protein</fullName>
    </recommendedName>
</protein>
<dbReference type="PANTHER" id="PTHR38477">
    <property type="entry name" value="HYPOTHETICAL EXPORTED PROTEIN"/>
    <property type="match status" value="1"/>
</dbReference>
<evidence type="ECO:0000313" key="3">
    <source>
        <dbReference type="Proteomes" id="UP000565576"/>
    </source>
</evidence>
<feature type="domain" description="Glycoside hydrolase family 19 catalytic" evidence="1">
    <location>
        <begin position="72"/>
        <end position="117"/>
    </location>
</feature>
<dbReference type="GO" id="GO:0016998">
    <property type="term" value="P:cell wall macromolecule catabolic process"/>
    <property type="evidence" value="ECO:0007669"/>
    <property type="project" value="InterPro"/>
</dbReference>
<reference evidence="2 3" key="1">
    <citation type="submission" date="2020-08" db="EMBL/GenBank/DDBJ databases">
        <title>Genomic Encyclopedia of Type Strains, Phase IV (KMG-V): Genome sequencing to study the core and pangenomes of soil and plant-associated prokaryotes.</title>
        <authorList>
            <person name="Whitman W."/>
        </authorList>
    </citation>
    <scope>NUCLEOTIDE SEQUENCE [LARGE SCALE GENOMIC DNA]</scope>
    <source>
        <strain evidence="2 3">SEMIA 4060</strain>
    </source>
</reference>
<dbReference type="EMBL" id="JACHBG010000010">
    <property type="protein sequence ID" value="MBB6486853.1"/>
    <property type="molecule type" value="Genomic_DNA"/>
</dbReference>
<dbReference type="InterPro" id="IPR023346">
    <property type="entry name" value="Lysozyme-like_dom_sf"/>
</dbReference>